<dbReference type="InterPro" id="IPR038765">
    <property type="entry name" value="Papain-like_cys_pep_sf"/>
</dbReference>
<dbReference type="GO" id="GO:0006508">
    <property type="term" value="P:proteolysis"/>
    <property type="evidence" value="ECO:0007669"/>
    <property type="project" value="UniProtKB-KW"/>
</dbReference>
<dbReference type="AlphaFoldDB" id="A0A1I6ABF9"/>
<protein>
    <submittedName>
        <fullName evidence="6">Cell wall-associated hydrolase, NlpC family</fullName>
    </submittedName>
</protein>
<proteinExistence type="inferred from homology"/>
<dbReference type="EMBL" id="FOXU01000007">
    <property type="protein sequence ID" value="SFQ65960.1"/>
    <property type="molecule type" value="Genomic_DNA"/>
</dbReference>
<sequence>MPVEKKEWVCAVKVGTIWTEPNSAREIDIPAISNPVLLVEWLEALPYKERLALCDENRVQTQLLYGEPVLVEEIVGEWAKVVAIWQPSKKDSRGYPGWIPLSQIQPTKQVDAKGSARVSSAKVQLWDLQHNPLLVLAFNTILPIISEDEVFYTVLTPHGKALLSKVHAQFASSVDQIPKRSAEEAVALGVNYLDLPYLWGGMSPYGYDCSGFSYNMLKACGYIIPRDASDQAKSGEEISIQDPSLWKKGDLLFFANDEGTGTVRHVGFYYGNGQLLHSHSTGKTVEILRLAGSVLEKEICAVRRYAV</sequence>
<dbReference type="GO" id="GO:0008234">
    <property type="term" value="F:cysteine-type peptidase activity"/>
    <property type="evidence" value="ECO:0007669"/>
    <property type="project" value="UniProtKB-KW"/>
</dbReference>
<evidence type="ECO:0000313" key="7">
    <source>
        <dbReference type="Proteomes" id="UP000198734"/>
    </source>
</evidence>
<dbReference type="Gene3D" id="2.30.30.40">
    <property type="entry name" value="SH3 Domains"/>
    <property type="match status" value="1"/>
</dbReference>
<dbReference type="Pfam" id="PF23795">
    <property type="entry name" value="SH3_YKFC_2nd"/>
    <property type="match status" value="1"/>
</dbReference>
<keyword evidence="2" id="KW-0645">Protease</keyword>
<dbReference type="Gene3D" id="3.90.1720.10">
    <property type="entry name" value="endopeptidase domain like (from Nostoc punctiforme)"/>
    <property type="match status" value="1"/>
</dbReference>
<dbReference type="PANTHER" id="PTHR47053">
    <property type="entry name" value="MUREIN DD-ENDOPEPTIDASE MEPH-RELATED"/>
    <property type="match status" value="1"/>
</dbReference>
<organism evidence="6 7">
    <name type="scientific">Psychrobacillus psychrotolerans</name>
    <dbReference type="NCBI Taxonomy" id="126156"/>
    <lineage>
        <taxon>Bacteria</taxon>
        <taxon>Bacillati</taxon>
        <taxon>Bacillota</taxon>
        <taxon>Bacilli</taxon>
        <taxon>Bacillales</taxon>
        <taxon>Bacillaceae</taxon>
        <taxon>Psychrobacillus</taxon>
    </lineage>
</organism>
<dbReference type="STRING" id="126156.SAMN05421670_3234"/>
<reference evidence="7" key="1">
    <citation type="submission" date="2016-10" db="EMBL/GenBank/DDBJ databases">
        <authorList>
            <person name="Varghese N."/>
            <person name="Submissions S."/>
        </authorList>
    </citation>
    <scope>NUCLEOTIDE SEQUENCE [LARGE SCALE GENOMIC DNA]</scope>
    <source>
        <strain evidence="7">DSM 11706</strain>
    </source>
</reference>
<dbReference type="Pfam" id="PF00877">
    <property type="entry name" value="NLPC_P60"/>
    <property type="match status" value="1"/>
</dbReference>
<name>A0A1I6ABF9_9BACI</name>
<keyword evidence="3 6" id="KW-0378">Hydrolase</keyword>
<dbReference type="PROSITE" id="PS51935">
    <property type="entry name" value="NLPC_P60"/>
    <property type="match status" value="1"/>
</dbReference>
<evidence type="ECO:0000313" key="6">
    <source>
        <dbReference type="EMBL" id="SFQ65960.1"/>
    </source>
</evidence>
<evidence type="ECO:0000256" key="1">
    <source>
        <dbReference type="ARBA" id="ARBA00007074"/>
    </source>
</evidence>
<keyword evidence="7" id="KW-1185">Reference proteome</keyword>
<dbReference type="InterPro" id="IPR051202">
    <property type="entry name" value="Peptidase_C40"/>
</dbReference>
<feature type="domain" description="NlpC/P60" evidence="5">
    <location>
        <begin position="179"/>
        <end position="306"/>
    </location>
</feature>
<dbReference type="InterPro" id="IPR000064">
    <property type="entry name" value="NLP_P60_dom"/>
</dbReference>
<evidence type="ECO:0000259" key="5">
    <source>
        <dbReference type="PROSITE" id="PS51935"/>
    </source>
</evidence>
<keyword evidence="4" id="KW-0788">Thiol protease</keyword>
<dbReference type="RefSeq" id="WP_093537896.1">
    <property type="nucleotide sequence ID" value="NZ_FOXU01000007.1"/>
</dbReference>
<dbReference type="PANTHER" id="PTHR47053:SF3">
    <property type="entry name" value="GAMMA-D-GLUTAMYL-L-LYSINE DIPEPTIDYL-PEPTIDASE"/>
    <property type="match status" value="1"/>
</dbReference>
<evidence type="ECO:0000256" key="3">
    <source>
        <dbReference type="ARBA" id="ARBA00022801"/>
    </source>
</evidence>
<comment type="similarity">
    <text evidence="1">Belongs to the peptidase C40 family.</text>
</comment>
<dbReference type="Proteomes" id="UP000198734">
    <property type="component" value="Unassembled WGS sequence"/>
</dbReference>
<dbReference type="OrthoDB" id="9813368at2"/>
<gene>
    <name evidence="6" type="ORF">SAMN05421670_3234</name>
</gene>
<evidence type="ECO:0000256" key="2">
    <source>
        <dbReference type="ARBA" id="ARBA00022670"/>
    </source>
</evidence>
<dbReference type="SUPFAM" id="SSF54001">
    <property type="entry name" value="Cysteine proteinases"/>
    <property type="match status" value="1"/>
</dbReference>
<evidence type="ECO:0000256" key="4">
    <source>
        <dbReference type="ARBA" id="ARBA00022807"/>
    </source>
</evidence>
<dbReference type="InterPro" id="IPR057812">
    <property type="entry name" value="SH3_YKFC_2nd"/>
</dbReference>
<accession>A0A1I6ABF9</accession>